<accession>A0A8X7VZU4</accession>
<dbReference type="Proteomes" id="UP000886595">
    <property type="component" value="Unassembled WGS sequence"/>
</dbReference>
<keyword evidence="3" id="KW-1185">Reference proteome</keyword>
<feature type="region of interest" description="Disordered" evidence="1">
    <location>
        <begin position="143"/>
        <end position="164"/>
    </location>
</feature>
<evidence type="ECO:0000256" key="1">
    <source>
        <dbReference type="SAM" id="MobiDB-lite"/>
    </source>
</evidence>
<sequence>MSSVVGELMGLTCSSLMLRLLSCRPATVFVHRLPAFRQPLKAGSLFTLGGLEMAEGVNLEETQPAPFIADIVGKTYSFQVRVGMNNFAANHQIFTISRMNECDCLPLCHCLNLWTRMRYGDDDDGDDMPGNISALSNVGIDGNERMETLSGGTSSNGPATKKPRLSTTLNVVKKARRLK</sequence>
<reference evidence="2 3" key="1">
    <citation type="submission" date="2020-02" db="EMBL/GenBank/DDBJ databases">
        <authorList>
            <person name="Ma Q."/>
            <person name="Huang Y."/>
            <person name="Song X."/>
            <person name="Pei D."/>
        </authorList>
    </citation>
    <scope>NUCLEOTIDE SEQUENCE [LARGE SCALE GENOMIC DNA]</scope>
    <source>
        <strain evidence="2">Sxm20200214</strain>
        <tissue evidence="2">Leaf</tissue>
    </source>
</reference>
<dbReference type="AlphaFoldDB" id="A0A8X7VZU4"/>
<dbReference type="EMBL" id="JAAMPC010000003">
    <property type="protein sequence ID" value="KAG2320599.1"/>
    <property type="molecule type" value="Genomic_DNA"/>
</dbReference>
<evidence type="ECO:0000313" key="2">
    <source>
        <dbReference type="EMBL" id="KAG2320599.1"/>
    </source>
</evidence>
<gene>
    <name evidence="2" type="ORF">Bca52824_013812</name>
</gene>
<dbReference type="OrthoDB" id="1110184at2759"/>
<proteinExistence type="predicted"/>
<organism evidence="2 3">
    <name type="scientific">Brassica carinata</name>
    <name type="common">Ethiopian mustard</name>
    <name type="synonym">Abyssinian cabbage</name>
    <dbReference type="NCBI Taxonomy" id="52824"/>
    <lineage>
        <taxon>Eukaryota</taxon>
        <taxon>Viridiplantae</taxon>
        <taxon>Streptophyta</taxon>
        <taxon>Embryophyta</taxon>
        <taxon>Tracheophyta</taxon>
        <taxon>Spermatophyta</taxon>
        <taxon>Magnoliopsida</taxon>
        <taxon>eudicotyledons</taxon>
        <taxon>Gunneridae</taxon>
        <taxon>Pentapetalae</taxon>
        <taxon>rosids</taxon>
        <taxon>malvids</taxon>
        <taxon>Brassicales</taxon>
        <taxon>Brassicaceae</taxon>
        <taxon>Brassiceae</taxon>
        <taxon>Brassica</taxon>
    </lineage>
</organism>
<name>A0A8X7VZU4_BRACI</name>
<evidence type="ECO:0000313" key="3">
    <source>
        <dbReference type="Proteomes" id="UP000886595"/>
    </source>
</evidence>
<comment type="caution">
    <text evidence="2">The sequence shown here is derived from an EMBL/GenBank/DDBJ whole genome shotgun (WGS) entry which is preliminary data.</text>
</comment>
<protein>
    <submittedName>
        <fullName evidence="2">Uncharacterized protein</fullName>
    </submittedName>
</protein>